<gene>
    <name evidence="1" type="ORF">LCGC14_1180600</name>
</gene>
<dbReference type="EMBL" id="LAZR01005912">
    <property type="protein sequence ID" value="KKM96192.1"/>
    <property type="molecule type" value="Genomic_DNA"/>
</dbReference>
<sequence>MVTIPVPLMREIIYDYWIKVKDDHERYMTWYLLMPIEELCDESPEGSMEVKLHE</sequence>
<reference evidence="1" key="1">
    <citation type="journal article" date="2015" name="Nature">
        <title>Complex archaea that bridge the gap between prokaryotes and eukaryotes.</title>
        <authorList>
            <person name="Spang A."/>
            <person name="Saw J.H."/>
            <person name="Jorgensen S.L."/>
            <person name="Zaremba-Niedzwiedzka K."/>
            <person name="Martijn J."/>
            <person name="Lind A.E."/>
            <person name="van Eijk R."/>
            <person name="Schleper C."/>
            <person name="Guy L."/>
            <person name="Ettema T.J."/>
        </authorList>
    </citation>
    <scope>NUCLEOTIDE SEQUENCE</scope>
</reference>
<evidence type="ECO:0000313" key="1">
    <source>
        <dbReference type="EMBL" id="KKM96192.1"/>
    </source>
</evidence>
<dbReference type="AlphaFoldDB" id="A0A0F9PSQ5"/>
<proteinExistence type="predicted"/>
<accession>A0A0F9PSQ5</accession>
<organism evidence="1">
    <name type="scientific">marine sediment metagenome</name>
    <dbReference type="NCBI Taxonomy" id="412755"/>
    <lineage>
        <taxon>unclassified sequences</taxon>
        <taxon>metagenomes</taxon>
        <taxon>ecological metagenomes</taxon>
    </lineage>
</organism>
<name>A0A0F9PSQ5_9ZZZZ</name>
<comment type="caution">
    <text evidence="1">The sequence shown here is derived from an EMBL/GenBank/DDBJ whole genome shotgun (WGS) entry which is preliminary data.</text>
</comment>
<protein>
    <submittedName>
        <fullName evidence="1">Uncharacterized protein</fullName>
    </submittedName>
</protein>